<proteinExistence type="predicted"/>
<feature type="compositionally biased region" description="Basic residues" evidence="1">
    <location>
        <begin position="35"/>
        <end position="54"/>
    </location>
</feature>
<evidence type="ECO:0000313" key="2">
    <source>
        <dbReference type="EMBL" id="MFO7190837.1"/>
    </source>
</evidence>
<reference evidence="2 3" key="1">
    <citation type="journal article" date="2021" name="BMC Genomics">
        <title>Genome-resolved metagenome and metatranscriptome analyses of thermophilic composting reveal key bacterial players and their metabolic interactions.</title>
        <authorList>
            <person name="Braga L.P.P."/>
            <person name="Pereira R.V."/>
            <person name="Martins L.F."/>
            <person name="Moura L.M.S."/>
            <person name="Sanchez F.B."/>
            <person name="Patane J.S.L."/>
            <person name="da Silva A.M."/>
            <person name="Setubal J.C."/>
        </authorList>
    </citation>
    <scope>NUCLEOTIDE SEQUENCE [LARGE SCALE GENOMIC DNA]</scope>
    <source>
        <strain evidence="2">ZC4RG45</strain>
    </source>
</reference>
<comment type="caution">
    <text evidence="2">The sequence shown here is derived from an EMBL/GenBank/DDBJ whole genome shotgun (WGS) entry which is preliminary data.</text>
</comment>
<dbReference type="EMBL" id="QGUI02000005">
    <property type="protein sequence ID" value="MFO7190837.1"/>
    <property type="molecule type" value="Genomic_DNA"/>
</dbReference>
<sequence>MHDYIYQQLAADRAVTLRAEATAQRVGKQALARRAERKARKESRRAHRTARPTH</sequence>
<evidence type="ECO:0000256" key="1">
    <source>
        <dbReference type="SAM" id="MobiDB-lite"/>
    </source>
</evidence>
<evidence type="ECO:0000313" key="3">
    <source>
        <dbReference type="Proteomes" id="UP000249324"/>
    </source>
</evidence>
<dbReference type="Proteomes" id="UP000249324">
    <property type="component" value="Unassembled WGS sequence"/>
</dbReference>
<name>A0ABD6F9T7_9PSEU</name>
<gene>
    <name evidence="2" type="ORF">DIU77_001130</name>
</gene>
<dbReference type="AlphaFoldDB" id="A0ABD6F9T7"/>
<organism evidence="2 3">
    <name type="scientific">Thermocrispum agreste</name>
    <dbReference type="NCBI Taxonomy" id="37925"/>
    <lineage>
        <taxon>Bacteria</taxon>
        <taxon>Bacillati</taxon>
        <taxon>Actinomycetota</taxon>
        <taxon>Actinomycetes</taxon>
        <taxon>Pseudonocardiales</taxon>
        <taxon>Pseudonocardiaceae</taxon>
        <taxon>Thermocrispum</taxon>
    </lineage>
</organism>
<protein>
    <submittedName>
        <fullName evidence="2">Uncharacterized protein</fullName>
    </submittedName>
</protein>
<feature type="region of interest" description="Disordered" evidence="1">
    <location>
        <begin position="24"/>
        <end position="54"/>
    </location>
</feature>
<accession>A0ABD6F9T7</accession>